<dbReference type="EC" id="2.4.1.25" evidence="3"/>
<sequence>MLRGFGVLLHISSLPGGCLVGDLGPSAYRFADFLSEAEATYWQILPLSHTLPEYDDSPYSAASLLAGNPALVSLEKMAQLGLAKRAPPSCPPAERARFAEAWELKRRYLEEAFEGRLGWRDYEEFAARNSWWLEPYGRYMALREAFGGPWTAWPAWARRPNADLPPRLERRADFYRYVQFHFWLQWEELKRYVNSLGVFIIGDLPIYPALDSADVWEGQRYFKLAPDGAPLYVSGVPPDYYSPTGQLWGTPVYNWAELRRDRYVWWTRRLTRLLSIFDYIRLDHFRGYAAYWEVPYGEPTAVRGRWAPGPGEELFRAAEDALPRLIAEDLGFITPDVVELRYRLGIPGMRVLQFAWDGNPANEHKPHNYERNLVAYTGTHDNNTTLGWWREETTPRSRREALAYMGGCRGGVSWCFIRLLFSTVADVAVVPMQDALGLGSEARMNKPGTARGNWKWRMAGDPPRAVAARLRRLARIYGR</sequence>
<dbReference type="KEGG" id="tne:Tneu_0235"/>
<keyword evidence="6" id="KW-0119">Carbohydrate metabolism</keyword>
<dbReference type="eggNOG" id="arCOG04681">
    <property type="taxonomic scope" value="Archaea"/>
</dbReference>
<evidence type="ECO:0000313" key="9">
    <source>
        <dbReference type="EMBL" id="ACB39188.1"/>
    </source>
</evidence>
<dbReference type="SUPFAM" id="SSF51445">
    <property type="entry name" value="(Trans)glycosidases"/>
    <property type="match status" value="1"/>
</dbReference>
<dbReference type="HOGENOM" id="CLU_014132_1_0_2"/>
<dbReference type="Gene3D" id="3.20.20.80">
    <property type="entry name" value="Glycosidases"/>
    <property type="match status" value="1"/>
</dbReference>
<dbReference type="CAZy" id="GH77">
    <property type="family name" value="Glycoside Hydrolase Family 77"/>
</dbReference>
<reference evidence="9" key="1">
    <citation type="submission" date="2008-03" db="EMBL/GenBank/DDBJ databases">
        <title>Complete sequence of Thermoproteus neutrophilus V24Sta.</title>
        <authorList>
            <consortium name="US DOE Joint Genome Institute"/>
            <person name="Copeland A."/>
            <person name="Lucas S."/>
            <person name="Lapidus A."/>
            <person name="Glavina del Rio T."/>
            <person name="Dalin E."/>
            <person name="Tice H."/>
            <person name="Bruce D."/>
            <person name="Goodwin L."/>
            <person name="Pitluck S."/>
            <person name="Sims D."/>
            <person name="Brettin T."/>
            <person name="Detter J.C."/>
            <person name="Han C."/>
            <person name="Kuske C.R."/>
            <person name="Schmutz J."/>
            <person name="Larimer F."/>
            <person name="Land M."/>
            <person name="Hauser L."/>
            <person name="Kyrpides N."/>
            <person name="Mikhailova N."/>
            <person name="Biddle J.F."/>
            <person name="Zhang Z."/>
            <person name="Fitz-Gibbon S.T."/>
            <person name="Lowe T.M."/>
            <person name="Saltikov C."/>
            <person name="House C.H."/>
            <person name="Richardson P."/>
        </authorList>
    </citation>
    <scope>NUCLEOTIDE SEQUENCE [LARGE SCALE GENOMIC DNA]</scope>
    <source>
        <strain evidence="9">V24Sta</strain>
    </source>
</reference>
<protein>
    <recommendedName>
        <fullName evidence="3">4-alpha-glucanotransferase</fullName>
        <ecNumber evidence="3">2.4.1.25</ecNumber>
    </recommendedName>
    <alternativeName>
        <fullName evidence="7">Amylomaltase</fullName>
    </alternativeName>
    <alternativeName>
        <fullName evidence="8">Disproportionating enzyme</fullName>
    </alternativeName>
</protein>
<keyword evidence="4 9" id="KW-0328">Glycosyltransferase</keyword>
<dbReference type="InterPro" id="IPR017853">
    <property type="entry name" value="GH"/>
</dbReference>
<evidence type="ECO:0000256" key="4">
    <source>
        <dbReference type="ARBA" id="ARBA00022676"/>
    </source>
</evidence>
<evidence type="ECO:0000256" key="3">
    <source>
        <dbReference type="ARBA" id="ARBA00012560"/>
    </source>
</evidence>
<dbReference type="AlphaFoldDB" id="B1YB57"/>
<evidence type="ECO:0000256" key="7">
    <source>
        <dbReference type="ARBA" id="ARBA00031423"/>
    </source>
</evidence>
<dbReference type="STRING" id="444157.Tneu_0235"/>
<name>B1YB57_PYRNV</name>
<dbReference type="GO" id="GO:0004134">
    <property type="term" value="F:4-alpha-glucanotransferase activity"/>
    <property type="evidence" value="ECO:0007669"/>
    <property type="project" value="UniProtKB-EC"/>
</dbReference>
<keyword evidence="5 9" id="KW-0808">Transferase</keyword>
<evidence type="ECO:0000256" key="5">
    <source>
        <dbReference type="ARBA" id="ARBA00022679"/>
    </source>
</evidence>
<dbReference type="InterPro" id="IPR003385">
    <property type="entry name" value="Glyco_hydro_77"/>
</dbReference>
<accession>B1YB57</accession>
<dbReference type="RefSeq" id="WP_012349609.1">
    <property type="nucleotide sequence ID" value="NC_010525.1"/>
</dbReference>
<dbReference type="EMBL" id="CP001014">
    <property type="protein sequence ID" value="ACB39188.1"/>
    <property type="molecule type" value="Genomic_DNA"/>
</dbReference>
<evidence type="ECO:0000256" key="1">
    <source>
        <dbReference type="ARBA" id="ARBA00000439"/>
    </source>
</evidence>
<dbReference type="PANTHER" id="PTHR32438:SF5">
    <property type="entry name" value="4-ALPHA-GLUCANOTRANSFERASE DPE1, CHLOROPLASTIC_AMYLOPLASTIC"/>
    <property type="match status" value="1"/>
</dbReference>
<organism evidence="9 10">
    <name type="scientific">Pyrobaculum neutrophilum (strain DSM 2338 / JCM 9278 / NBRC 100436 / V24Sta)</name>
    <name type="common">Thermoproteus neutrophilus</name>
    <dbReference type="NCBI Taxonomy" id="444157"/>
    <lineage>
        <taxon>Archaea</taxon>
        <taxon>Thermoproteota</taxon>
        <taxon>Thermoprotei</taxon>
        <taxon>Thermoproteales</taxon>
        <taxon>Thermoproteaceae</taxon>
        <taxon>Pyrobaculum</taxon>
    </lineage>
</organism>
<comment type="similarity">
    <text evidence="2">Belongs to the disproportionating enzyme family.</text>
</comment>
<evidence type="ECO:0000313" key="10">
    <source>
        <dbReference type="Proteomes" id="UP000001694"/>
    </source>
</evidence>
<dbReference type="NCBIfam" id="TIGR00217">
    <property type="entry name" value="malQ"/>
    <property type="match status" value="1"/>
</dbReference>
<evidence type="ECO:0000256" key="6">
    <source>
        <dbReference type="ARBA" id="ARBA00023277"/>
    </source>
</evidence>
<evidence type="ECO:0000256" key="2">
    <source>
        <dbReference type="ARBA" id="ARBA00005684"/>
    </source>
</evidence>
<evidence type="ECO:0000256" key="8">
    <source>
        <dbReference type="ARBA" id="ARBA00031501"/>
    </source>
</evidence>
<gene>
    <name evidence="9" type="ordered locus">Tneu_0235</name>
</gene>
<dbReference type="PANTHER" id="PTHR32438">
    <property type="entry name" value="4-ALPHA-GLUCANOTRANSFERASE DPE1, CHLOROPLASTIC/AMYLOPLASTIC"/>
    <property type="match status" value="1"/>
</dbReference>
<dbReference type="Proteomes" id="UP000001694">
    <property type="component" value="Chromosome"/>
</dbReference>
<dbReference type="NCBIfam" id="NF011080">
    <property type="entry name" value="PRK14508.1-3"/>
    <property type="match status" value="1"/>
</dbReference>
<dbReference type="GO" id="GO:0005975">
    <property type="term" value="P:carbohydrate metabolic process"/>
    <property type="evidence" value="ECO:0007669"/>
    <property type="project" value="InterPro"/>
</dbReference>
<comment type="catalytic activity">
    <reaction evidence="1">
        <text>Transfers a segment of a (1-&gt;4)-alpha-D-glucan to a new position in an acceptor, which may be glucose or a (1-&gt;4)-alpha-D-glucan.</text>
        <dbReference type="EC" id="2.4.1.25"/>
    </reaction>
</comment>
<dbReference type="OrthoDB" id="104697at2157"/>
<dbReference type="GeneID" id="6165917"/>
<keyword evidence="10" id="KW-1185">Reference proteome</keyword>
<dbReference type="Pfam" id="PF02446">
    <property type="entry name" value="Glyco_hydro_77"/>
    <property type="match status" value="1"/>
</dbReference>
<proteinExistence type="inferred from homology"/>